<evidence type="ECO:0000313" key="16">
    <source>
        <dbReference type="EMBL" id="QPG50896.1"/>
    </source>
</evidence>
<evidence type="ECO:0000313" key="13">
    <source>
        <dbReference type="EMBL" id="AZF71054.1"/>
    </source>
</evidence>
<dbReference type="Gene3D" id="3.20.20.70">
    <property type="entry name" value="Aldolase class I"/>
    <property type="match status" value="1"/>
</dbReference>
<feature type="binding site" evidence="5">
    <location>
        <position position="11"/>
    </location>
    <ligand>
        <name>substrate</name>
    </ligand>
</feature>
<comment type="catalytic activity">
    <reaction evidence="5">
        <text>orotidine 5'-phosphate + H(+) = UMP + CO2</text>
        <dbReference type="Rhea" id="RHEA:11596"/>
        <dbReference type="ChEBI" id="CHEBI:15378"/>
        <dbReference type="ChEBI" id="CHEBI:16526"/>
        <dbReference type="ChEBI" id="CHEBI:57538"/>
        <dbReference type="ChEBI" id="CHEBI:57865"/>
        <dbReference type="EC" id="4.1.1.23"/>
    </reaction>
</comment>
<reference evidence="21" key="2">
    <citation type="submission" date="2016-04" db="EMBL/GenBank/DDBJ databases">
        <authorList>
            <person name="Shah S.A."/>
            <person name="Garrett R.A."/>
        </authorList>
    </citation>
    <scope>NUCLEOTIDE SEQUENCE [LARGE SCALE GENOMIC DNA]</scope>
    <source>
        <strain evidence="21">ATCC 35091 / DSM 1616 / JCM 8930 / NBRC 15331 / P1</strain>
    </source>
</reference>
<evidence type="ECO:0000256" key="5">
    <source>
        <dbReference type="HAMAP-Rule" id="MF_01200"/>
    </source>
</evidence>
<evidence type="ECO:0000256" key="4">
    <source>
        <dbReference type="ARBA" id="ARBA00023239"/>
    </source>
</evidence>
<sequence>MLKSRVILAMDKPLSYQVLKEMENELYGIKVGLPLVLDLGVDKTRELLIGLDVEEIIVDFKLADIGYIMKSIVERLSFANSFIAHSFIGVKGSLDELKRYLDANSKNLYLVAVMSHEGWSTLFADYIKNVIREISPKGIVVGGTKLDHITQYRRDFEKMTIVSPGMGSQGGSYGDAVCAGADYEIIGRSIYNAGNPLTALRTINKIIEDKVMKCKGAIFRKK</sequence>
<dbReference type="Proteomes" id="UP000275843">
    <property type="component" value="Chromosome"/>
</dbReference>
<dbReference type="Proteomes" id="UP000273194">
    <property type="component" value="Chromosome"/>
</dbReference>
<evidence type="ECO:0000256" key="2">
    <source>
        <dbReference type="ARBA" id="ARBA00022793"/>
    </source>
</evidence>
<evidence type="ECO:0000313" key="24">
    <source>
        <dbReference type="Proteomes" id="UP000273194"/>
    </source>
</evidence>
<dbReference type="EMBL" id="CP033235">
    <property type="protein sequence ID" value="AZF68434.1"/>
    <property type="molecule type" value="Genomic_DNA"/>
</dbReference>
<feature type="active site" description="For OMPdecase activity" evidence="6">
    <location>
        <position position="59"/>
    </location>
</feature>
<feature type="binding site" evidence="5 7">
    <location>
        <position position="115"/>
    </location>
    <ligand>
        <name>substrate</name>
    </ligand>
</feature>
<evidence type="ECO:0000259" key="8">
    <source>
        <dbReference type="SMART" id="SM00934"/>
    </source>
</evidence>
<dbReference type="GeneID" id="44129618"/>
<evidence type="ECO:0000313" key="20">
    <source>
        <dbReference type="Proteomes" id="UP000033106"/>
    </source>
</evidence>
<keyword evidence="3 5" id="KW-0665">Pyrimidine biosynthesis</keyword>
<comment type="function">
    <text evidence="5">Catalyzes the decarboxylation of orotidine 5'-monophosphate (OMP) to uridine 5'-monophosphate (UMP).</text>
</comment>
<dbReference type="EMBL" id="LT549890">
    <property type="protein sequence ID" value="SAI84166.1"/>
    <property type="molecule type" value="Genomic_DNA"/>
</dbReference>
<evidence type="ECO:0000313" key="25">
    <source>
        <dbReference type="Proteomes" id="UP000275843"/>
    </source>
</evidence>
<dbReference type="Proteomes" id="UP000267993">
    <property type="component" value="Chromosome"/>
</dbReference>
<evidence type="ECO:0000256" key="3">
    <source>
        <dbReference type="ARBA" id="ARBA00022975"/>
    </source>
</evidence>
<evidence type="ECO:0000313" key="26">
    <source>
        <dbReference type="Proteomes" id="UP000594632"/>
    </source>
</evidence>
<evidence type="ECO:0000313" key="11">
    <source>
        <dbReference type="EMBL" id="AKA79348.1"/>
    </source>
</evidence>
<dbReference type="PANTHER" id="PTHR32119">
    <property type="entry name" value="OROTIDINE 5'-PHOSPHATE DECARBOXYLASE"/>
    <property type="match status" value="1"/>
</dbReference>
<reference evidence="17" key="3">
    <citation type="submission" date="2016-04" db="EMBL/GenBank/DDBJ databases">
        <authorList>
            <person name="Evans L.H."/>
            <person name="Alamgir A."/>
            <person name="Owens N."/>
            <person name="Weber N.D."/>
            <person name="Virtaneva K."/>
            <person name="Barbian K."/>
            <person name="Babar A."/>
            <person name="Rosenke K."/>
        </authorList>
    </citation>
    <scope>NUCLEOTIDE SEQUENCE</scope>
    <source>
        <strain evidence="17">P1</strain>
    </source>
</reference>
<comment type="similarity">
    <text evidence="5">Belongs to the OMP decarboxylase family. Type 1 subfamily.</text>
</comment>
<gene>
    <name evidence="5" type="primary">pyrF</name>
    <name evidence="16" type="ORF">HFC64_14710</name>
    <name evidence="17" type="ORF">SSOP1_0611</name>
    <name evidence="11" type="ORF">SULA_1708</name>
    <name evidence="9" type="ORF">SULB_1709</name>
    <name evidence="10" type="ORF">SULC_1707</name>
    <name evidence="12" type="ORF">SULG_08565</name>
    <name evidence="13" type="ORF">SULH_08565</name>
    <name evidence="14" type="ORF">SULI_08565</name>
    <name evidence="15" type="ORF">SULZ_08490</name>
</gene>
<dbReference type="HAMAP" id="MF_01200_A">
    <property type="entry name" value="OMPdecase_type1_A"/>
    <property type="match status" value="1"/>
</dbReference>
<accession>A0A0E3MAK8</accession>
<reference evidence="16 26" key="6">
    <citation type="journal article" date="2020" name="Nat. Commun.">
        <title>The structures of two archaeal type IV pili illuminate evolutionary relationships.</title>
        <authorList>
            <person name="Wang F."/>
            <person name="Baquero D.P."/>
            <person name="Su Z."/>
            <person name="Beltran L.C."/>
            <person name="Prangishvili D."/>
            <person name="Krupovic M."/>
            <person name="Egelman E.H."/>
        </authorList>
    </citation>
    <scope>NUCLEOTIDE SEQUENCE [LARGE SCALE GENOMIC DNA]</scope>
    <source>
        <strain evidence="16 26">POZ149</strain>
    </source>
</reference>
<comment type="subunit">
    <text evidence="5">Homodimer.</text>
</comment>
<feature type="active site" description="For OMPdecase activity" evidence="6">
    <location>
        <position position="64"/>
    </location>
</feature>
<evidence type="ECO:0000313" key="14">
    <source>
        <dbReference type="EMBL" id="AZF73674.1"/>
    </source>
</evidence>
<dbReference type="Proteomes" id="UP000033057">
    <property type="component" value="Chromosome"/>
</dbReference>
<dbReference type="EMBL" id="CP011057">
    <property type="protein sequence ID" value="AKA79348.1"/>
    <property type="molecule type" value="Genomic_DNA"/>
</dbReference>
<dbReference type="EMBL" id="CP011055">
    <property type="protein sequence ID" value="AKA73957.1"/>
    <property type="molecule type" value="Genomic_DNA"/>
</dbReference>
<dbReference type="Proteomes" id="UP000594632">
    <property type="component" value="Chromosome"/>
</dbReference>
<feature type="binding site" evidence="5">
    <location>
        <begin position="164"/>
        <end position="174"/>
    </location>
    <ligand>
        <name>substrate</name>
    </ligand>
</feature>
<dbReference type="SMART" id="SM00934">
    <property type="entry name" value="OMPdecase"/>
    <property type="match status" value="1"/>
</dbReference>
<protein>
    <recommendedName>
        <fullName evidence="5">Orotidine 5'-phosphate decarboxylase</fullName>
        <ecNumber evidence="5">4.1.1.23</ecNumber>
    </recommendedName>
    <alternativeName>
        <fullName evidence="5">OMP decarboxylase</fullName>
        <shortName evidence="5">OMPDCase</shortName>
        <shortName evidence="5">OMPdecase</shortName>
    </alternativeName>
</protein>
<dbReference type="EMBL" id="CP050869">
    <property type="protein sequence ID" value="QPG50896.1"/>
    <property type="molecule type" value="Genomic_DNA"/>
</dbReference>
<dbReference type="SUPFAM" id="SSF51366">
    <property type="entry name" value="Ribulose-phoshate binding barrel"/>
    <property type="match status" value="1"/>
</dbReference>
<dbReference type="EMBL" id="CP033241">
    <property type="protein sequence ID" value="AZF84087.1"/>
    <property type="molecule type" value="Genomic_DNA"/>
</dbReference>
<reference evidence="22 23" key="4">
    <citation type="journal article" date="2018" name="Proc. Natl. Acad. Sci. U.S.A.">
        <title>Nonmutational mechanism of inheritance in the Archaeon Sulfolobus solfataricus.</title>
        <authorList>
            <person name="Payne S."/>
            <person name="McCarthy S."/>
            <person name="Johnson T."/>
            <person name="North E."/>
            <person name="Blum P."/>
        </authorList>
    </citation>
    <scope>NUCLEOTIDE SEQUENCE [LARGE SCALE GENOMIC DNA]</scope>
    <source>
        <strain evidence="13 22">SARC-H</strain>
        <strain evidence="14 25">SARC-I</strain>
        <strain evidence="15 23">SUL120</strain>
        <strain evidence="12 24">SULG</strain>
    </source>
</reference>
<dbReference type="EMBL" id="CP033236">
    <property type="protein sequence ID" value="AZF71054.1"/>
    <property type="molecule type" value="Genomic_DNA"/>
</dbReference>
<feature type="domain" description="Orotidine 5'-phosphate decarboxylase" evidence="8">
    <location>
        <begin position="5"/>
        <end position="203"/>
    </location>
</feature>
<dbReference type="Proteomes" id="UP000076770">
    <property type="component" value="Chromosome i"/>
</dbReference>
<dbReference type="RefSeq" id="WP_009991148.1">
    <property type="nucleotide sequence ID" value="NZ_CP011055.2"/>
</dbReference>
<evidence type="ECO:0000313" key="19">
    <source>
        <dbReference type="Proteomes" id="UP000033085"/>
    </source>
</evidence>
<evidence type="ECO:0000313" key="12">
    <source>
        <dbReference type="EMBL" id="AZF68434.1"/>
    </source>
</evidence>
<dbReference type="InterPro" id="IPR013785">
    <property type="entry name" value="Aldolase_TIM"/>
</dbReference>
<evidence type="ECO:0000313" key="15">
    <source>
        <dbReference type="EMBL" id="AZF84087.1"/>
    </source>
</evidence>
<dbReference type="InterPro" id="IPR047595">
    <property type="entry name" value="OMPdecase_arc"/>
</dbReference>
<dbReference type="Proteomes" id="UP000269431">
    <property type="component" value="Chromosome"/>
</dbReference>
<evidence type="ECO:0000313" key="18">
    <source>
        <dbReference type="Proteomes" id="UP000033057"/>
    </source>
</evidence>
<dbReference type="UniPathway" id="UPA00070">
    <property type="reaction ID" value="UER00120"/>
</dbReference>
<evidence type="ECO:0000313" key="23">
    <source>
        <dbReference type="Proteomes" id="UP000269431"/>
    </source>
</evidence>
<dbReference type="GO" id="GO:0005829">
    <property type="term" value="C:cytosol"/>
    <property type="evidence" value="ECO:0007669"/>
    <property type="project" value="TreeGrafter"/>
</dbReference>
<dbReference type="GeneID" id="1454894"/>
<dbReference type="EMBL" id="CP033237">
    <property type="protein sequence ID" value="AZF73674.1"/>
    <property type="molecule type" value="Genomic_DNA"/>
</dbReference>
<organism evidence="9 19">
    <name type="scientific">Saccharolobus solfataricus</name>
    <name type="common">Sulfolobus solfataricus</name>
    <dbReference type="NCBI Taxonomy" id="2287"/>
    <lineage>
        <taxon>Archaea</taxon>
        <taxon>Thermoproteota</taxon>
        <taxon>Thermoprotei</taxon>
        <taxon>Sulfolobales</taxon>
        <taxon>Sulfolobaceae</taxon>
        <taxon>Saccharolobus</taxon>
    </lineage>
</organism>
<dbReference type="InterPro" id="IPR001754">
    <property type="entry name" value="OMPdeCOase_dom"/>
</dbReference>
<dbReference type="GO" id="GO:0004590">
    <property type="term" value="F:orotidine-5'-phosphate decarboxylase activity"/>
    <property type="evidence" value="ECO:0007669"/>
    <property type="project" value="UniProtKB-UniRule"/>
</dbReference>
<dbReference type="KEGG" id="ssof:SULC_1707"/>
<dbReference type="KEGG" id="ssoa:SULA_1708"/>
<evidence type="ECO:0000256" key="7">
    <source>
        <dbReference type="PIRSR" id="PIRSR614732-2"/>
    </source>
</evidence>
<feature type="active site" description="For OMPdecase activity" evidence="6">
    <location>
        <position position="61"/>
    </location>
</feature>
<evidence type="ECO:0000313" key="22">
    <source>
        <dbReference type="Proteomes" id="UP000267993"/>
    </source>
</evidence>
<evidence type="ECO:0000313" key="17">
    <source>
        <dbReference type="EMBL" id="SAI84166.1"/>
    </source>
</evidence>
<feature type="active site" description="Proton donor" evidence="5">
    <location>
        <position position="61"/>
    </location>
</feature>
<evidence type="ECO:0000313" key="9">
    <source>
        <dbReference type="EMBL" id="AKA73957.1"/>
    </source>
</evidence>
<evidence type="ECO:0000256" key="6">
    <source>
        <dbReference type="PIRSR" id="PIRSR614732-1"/>
    </source>
</evidence>
<name>A0A0E3MAK8_SACSO</name>
<dbReference type="OrthoDB" id="94124at2157"/>
<dbReference type="InterPro" id="IPR011060">
    <property type="entry name" value="RibuloseP-bd_barrel"/>
</dbReference>
<evidence type="ECO:0000256" key="1">
    <source>
        <dbReference type="ARBA" id="ARBA00004861"/>
    </source>
</evidence>
<dbReference type="InterPro" id="IPR014732">
    <property type="entry name" value="OMPdecase"/>
</dbReference>
<keyword evidence="2 5" id="KW-0210">Decarboxylase</keyword>
<comment type="pathway">
    <text evidence="1 5">Pyrimidine metabolism; UMP biosynthesis via de novo pathway; UMP from orotate: step 2/2.</text>
</comment>
<keyword evidence="4 5" id="KW-0456">Lyase</keyword>
<reference evidence="9" key="5">
    <citation type="submission" date="2018-10" db="EMBL/GenBank/DDBJ databases">
        <authorList>
            <person name="McCarthy S."/>
            <person name="Gradnigo J."/>
            <person name="Johnson T."/>
            <person name="Payne S."/>
            <person name="Lipzen A."/>
            <person name="Schackwitz W."/>
            <person name="Martin J."/>
            <person name="Moriyama E."/>
            <person name="Blum P."/>
        </authorList>
    </citation>
    <scope>NUCLEOTIDE SEQUENCE</scope>
    <source>
        <strain evidence="9">SARC-B</strain>
        <strain evidence="10">SARC-C</strain>
        <strain evidence="11">SULA</strain>
    </source>
</reference>
<dbReference type="OMA" id="EMSHPGA"/>
<dbReference type="KEGG" id="ssol:SULB_1709"/>
<dbReference type="AlphaFoldDB" id="A0A0E3MAK8"/>
<dbReference type="CDD" id="cd04725">
    <property type="entry name" value="OMP_decarboxylase_like"/>
    <property type="match status" value="1"/>
</dbReference>
<evidence type="ECO:0000313" key="10">
    <source>
        <dbReference type="EMBL" id="AKA76654.1"/>
    </source>
</evidence>
<dbReference type="Proteomes" id="UP000033106">
    <property type="component" value="Chromosome"/>
</dbReference>
<feature type="binding site" evidence="5 7">
    <location>
        <position position="187"/>
    </location>
    <ligand>
        <name>substrate</name>
    </ligand>
</feature>
<dbReference type="EMBL" id="CP011056">
    <property type="protein sequence ID" value="AKA76654.1"/>
    <property type="molecule type" value="Genomic_DNA"/>
</dbReference>
<feature type="binding site" evidence="5 7">
    <location>
        <position position="188"/>
    </location>
    <ligand>
        <name>substrate</name>
    </ligand>
</feature>
<reference evidence="18 19" key="1">
    <citation type="journal article" date="2015" name="Genome Announc.">
        <title>Complete Genome Sequence of Sulfolobus solfataricus Strain 98/2 and Evolved Derivatives.</title>
        <authorList>
            <person name="McCarthy S."/>
            <person name="Gradnigo J."/>
            <person name="Johnson T."/>
            <person name="Payne S."/>
            <person name="Lipzen A."/>
            <person name="Martin J."/>
            <person name="Schackwitz W."/>
            <person name="Moriyama E."/>
            <person name="Blum P."/>
        </authorList>
    </citation>
    <scope>NUCLEOTIDE SEQUENCE [LARGE SCALE GENOMIC DNA]</scope>
    <source>
        <strain evidence="18">98/2 SULC</strain>
        <strain evidence="9">SARC-B</strain>
        <strain evidence="10">SARC-C</strain>
        <strain evidence="11 20">SULA</strain>
        <strain evidence="19">SULB</strain>
    </source>
</reference>
<dbReference type="GO" id="GO:0044205">
    <property type="term" value="P:'de novo' UMP biosynthetic process"/>
    <property type="evidence" value="ECO:0007669"/>
    <property type="project" value="UniProtKB-UniRule"/>
</dbReference>
<dbReference type="PANTHER" id="PTHR32119:SF2">
    <property type="entry name" value="OROTIDINE 5'-PHOSPHATE DECARBOXYLASE"/>
    <property type="match status" value="1"/>
</dbReference>
<dbReference type="Proteomes" id="UP000033085">
    <property type="component" value="Chromosome"/>
</dbReference>
<proteinExistence type="inferred from homology"/>
<feature type="binding site" evidence="5 7">
    <location>
        <position position="30"/>
    </location>
    <ligand>
        <name>substrate</name>
    </ligand>
</feature>
<dbReference type="GO" id="GO:0006207">
    <property type="term" value="P:'de novo' pyrimidine nucleobase biosynthetic process"/>
    <property type="evidence" value="ECO:0007669"/>
    <property type="project" value="InterPro"/>
</dbReference>
<dbReference type="SMR" id="A0A0E3MAK8"/>
<dbReference type="PATRIC" id="fig|2287.6.peg.1768"/>
<feature type="binding site" evidence="5">
    <location>
        <begin position="59"/>
        <end position="68"/>
    </location>
    <ligand>
        <name>substrate</name>
    </ligand>
</feature>
<dbReference type="EC" id="4.1.1.23" evidence="5"/>
<evidence type="ECO:0000313" key="21">
    <source>
        <dbReference type="Proteomes" id="UP000076770"/>
    </source>
</evidence>
<dbReference type="Pfam" id="PF00215">
    <property type="entry name" value="OMPdecase"/>
    <property type="match status" value="1"/>
</dbReference>